<keyword evidence="4 7" id="KW-0573">Peptidoglycan synthesis</keyword>
<keyword evidence="2" id="KW-0808">Transferase</keyword>
<accession>A0ABV6UJD8</accession>
<dbReference type="InterPro" id="IPR038063">
    <property type="entry name" value="Transpep_catalytic_dom"/>
</dbReference>
<dbReference type="CDD" id="cd16913">
    <property type="entry name" value="YkuD_like"/>
    <property type="match status" value="1"/>
</dbReference>
<evidence type="ECO:0000256" key="5">
    <source>
        <dbReference type="ARBA" id="ARBA00023315"/>
    </source>
</evidence>
<evidence type="ECO:0000256" key="4">
    <source>
        <dbReference type="ARBA" id="ARBA00022984"/>
    </source>
</evidence>
<dbReference type="PANTHER" id="PTHR30582:SF2">
    <property type="entry name" value="L,D-TRANSPEPTIDASE YCIB-RELATED"/>
    <property type="match status" value="1"/>
</dbReference>
<evidence type="ECO:0000256" key="1">
    <source>
        <dbReference type="ARBA" id="ARBA00004752"/>
    </source>
</evidence>
<evidence type="ECO:0000256" key="2">
    <source>
        <dbReference type="ARBA" id="ARBA00022679"/>
    </source>
</evidence>
<dbReference type="CDD" id="cd13432">
    <property type="entry name" value="LDT_IgD_like_2"/>
    <property type="match status" value="1"/>
</dbReference>
<keyword evidence="12" id="KW-1185">Reference proteome</keyword>
<feature type="compositionally biased region" description="Low complexity" evidence="8">
    <location>
        <begin position="57"/>
        <end position="77"/>
    </location>
</feature>
<dbReference type="InterPro" id="IPR050979">
    <property type="entry name" value="LD-transpeptidase"/>
</dbReference>
<keyword evidence="3 7" id="KW-0133">Cell shape</keyword>
<gene>
    <name evidence="11" type="ORF">ACEZDJ_09600</name>
</gene>
<dbReference type="Pfam" id="PF03734">
    <property type="entry name" value="YkuD"/>
    <property type="match status" value="1"/>
</dbReference>
<dbReference type="RefSeq" id="WP_380521961.1">
    <property type="nucleotide sequence ID" value="NZ_JBHEZZ010000004.1"/>
</dbReference>
<protein>
    <submittedName>
        <fullName evidence="11">Ig-like domain-containing protein</fullName>
    </submittedName>
</protein>
<dbReference type="PROSITE" id="PS51257">
    <property type="entry name" value="PROKAR_LIPOPROTEIN"/>
    <property type="match status" value="1"/>
</dbReference>
<evidence type="ECO:0000256" key="8">
    <source>
        <dbReference type="SAM" id="MobiDB-lite"/>
    </source>
</evidence>
<evidence type="ECO:0000256" key="7">
    <source>
        <dbReference type="PROSITE-ProRule" id="PRU01373"/>
    </source>
</evidence>
<evidence type="ECO:0000259" key="10">
    <source>
        <dbReference type="PROSITE" id="PS52029"/>
    </source>
</evidence>
<keyword evidence="5" id="KW-0012">Acyltransferase</keyword>
<dbReference type="PANTHER" id="PTHR30582">
    <property type="entry name" value="L,D-TRANSPEPTIDASE"/>
    <property type="match status" value="1"/>
</dbReference>
<dbReference type="Proteomes" id="UP001592528">
    <property type="component" value="Unassembled WGS sequence"/>
</dbReference>
<feature type="signal peptide" evidence="9">
    <location>
        <begin position="1"/>
        <end position="23"/>
    </location>
</feature>
<evidence type="ECO:0000256" key="9">
    <source>
        <dbReference type="SAM" id="SignalP"/>
    </source>
</evidence>
<dbReference type="SUPFAM" id="SSF141523">
    <property type="entry name" value="L,D-transpeptidase catalytic domain-like"/>
    <property type="match status" value="1"/>
</dbReference>
<dbReference type="Gene3D" id="2.60.40.3710">
    <property type="match status" value="1"/>
</dbReference>
<feature type="compositionally biased region" description="Polar residues" evidence="8">
    <location>
        <begin position="28"/>
        <end position="38"/>
    </location>
</feature>
<feature type="active site" description="Proton donor/acceptor" evidence="7">
    <location>
        <position position="267"/>
    </location>
</feature>
<name>A0ABV6UJD8_9ACTN</name>
<feature type="active site" description="Nucleophile" evidence="7">
    <location>
        <position position="284"/>
    </location>
</feature>
<evidence type="ECO:0000256" key="3">
    <source>
        <dbReference type="ARBA" id="ARBA00022960"/>
    </source>
</evidence>
<comment type="pathway">
    <text evidence="1 7">Cell wall biogenesis; peptidoglycan biosynthesis.</text>
</comment>
<comment type="caution">
    <text evidence="11">The sequence shown here is derived from an EMBL/GenBank/DDBJ whole genome shotgun (WGS) entry which is preliminary data.</text>
</comment>
<reference evidence="11 12" key="1">
    <citation type="submission" date="2024-09" db="EMBL/GenBank/DDBJ databases">
        <authorList>
            <person name="Lee S.D."/>
        </authorList>
    </citation>
    <scope>NUCLEOTIDE SEQUENCE [LARGE SCALE GENOMIC DNA]</scope>
    <source>
        <strain evidence="11 12">N1-5</strain>
    </source>
</reference>
<dbReference type="InterPro" id="IPR041280">
    <property type="entry name" value="Big_10"/>
</dbReference>
<dbReference type="PROSITE" id="PS52029">
    <property type="entry name" value="LD_TPASE"/>
    <property type="match status" value="1"/>
</dbReference>
<feature type="chain" id="PRO_5046240908" evidence="9">
    <location>
        <begin position="24"/>
        <end position="345"/>
    </location>
</feature>
<evidence type="ECO:0000313" key="11">
    <source>
        <dbReference type="EMBL" id="MFC1401541.1"/>
    </source>
</evidence>
<feature type="region of interest" description="Disordered" evidence="8">
    <location>
        <begin position="28"/>
        <end position="80"/>
    </location>
</feature>
<dbReference type="Gene3D" id="2.40.440.10">
    <property type="entry name" value="L,D-transpeptidase catalytic domain-like"/>
    <property type="match status" value="1"/>
</dbReference>
<evidence type="ECO:0000256" key="6">
    <source>
        <dbReference type="ARBA" id="ARBA00023316"/>
    </source>
</evidence>
<keyword evidence="9" id="KW-0732">Signal</keyword>
<dbReference type="EMBL" id="JBHEZZ010000004">
    <property type="protein sequence ID" value="MFC1401541.1"/>
    <property type="molecule type" value="Genomic_DNA"/>
</dbReference>
<sequence>MRRIMNTIGIALVAGAVLGSASACGPTSTAKSAGSSDVSVAPGTSASAGAGTGAGAGTSSSASPSASPSPTHPAGPAMLLDSITPADTANVGVAMPISIVFTKAVATSARKAIEQHLTVSASVPTTGAWHWFSSRRVDWRPQNYWKSGTKVSVTADLTDVGDGNGDYGTHSYQHTFTIGSDVETTVSVTGHSMTVSNAGKVVRTMPIDAGSAVWPSWDGTMAVIDKSKEVRMTSCSVGISCDKSSPDYYDLTLPWDVHLTDSGTYVHYSTGDPQPGHSVGSHGCVHLSLTNAEWFYNYVKQGDPITITGSPRGKAAADNGYASFNLSWSQWLAASATGAQQTGTL</sequence>
<feature type="domain" description="L,D-TPase catalytic" evidence="10">
    <location>
        <begin position="182"/>
        <end position="308"/>
    </location>
</feature>
<organism evidence="11 12">
    <name type="scientific">Streptacidiphilus cavernicola</name>
    <dbReference type="NCBI Taxonomy" id="3342716"/>
    <lineage>
        <taxon>Bacteria</taxon>
        <taxon>Bacillati</taxon>
        <taxon>Actinomycetota</taxon>
        <taxon>Actinomycetes</taxon>
        <taxon>Kitasatosporales</taxon>
        <taxon>Streptomycetaceae</taxon>
        <taxon>Streptacidiphilus</taxon>
    </lineage>
</organism>
<keyword evidence="6 7" id="KW-0961">Cell wall biogenesis/degradation</keyword>
<evidence type="ECO:0000313" key="12">
    <source>
        <dbReference type="Proteomes" id="UP001592528"/>
    </source>
</evidence>
<dbReference type="Pfam" id="PF17964">
    <property type="entry name" value="Big_10"/>
    <property type="match status" value="1"/>
</dbReference>
<proteinExistence type="predicted"/>
<dbReference type="InterPro" id="IPR005490">
    <property type="entry name" value="LD_TPept_cat_dom"/>
</dbReference>